<evidence type="ECO:0000313" key="2">
    <source>
        <dbReference type="Proteomes" id="UP000789901"/>
    </source>
</evidence>
<evidence type="ECO:0000313" key="1">
    <source>
        <dbReference type="EMBL" id="CAG8850696.1"/>
    </source>
</evidence>
<accession>A0ABN7X8H9</accession>
<gene>
    <name evidence="1" type="ORF">GMARGA_LOCUS40344</name>
</gene>
<keyword evidence="2" id="KW-1185">Reference proteome</keyword>
<protein>
    <submittedName>
        <fullName evidence="1">37408_t:CDS:1</fullName>
    </submittedName>
</protein>
<sequence>GDFIIIGPFGLEKLRHHQNIQRIFRNTLNTTNNQLLSERNLLHP</sequence>
<name>A0ABN7X8H9_GIGMA</name>
<organism evidence="1 2">
    <name type="scientific">Gigaspora margarita</name>
    <dbReference type="NCBI Taxonomy" id="4874"/>
    <lineage>
        <taxon>Eukaryota</taxon>
        <taxon>Fungi</taxon>
        <taxon>Fungi incertae sedis</taxon>
        <taxon>Mucoromycota</taxon>
        <taxon>Glomeromycotina</taxon>
        <taxon>Glomeromycetes</taxon>
        <taxon>Diversisporales</taxon>
        <taxon>Gigasporaceae</taxon>
        <taxon>Gigaspora</taxon>
    </lineage>
</organism>
<feature type="non-terminal residue" evidence="1">
    <location>
        <position position="44"/>
    </location>
</feature>
<feature type="non-terminal residue" evidence="1">
    <location>
        <position position="1"/>
    </location>
</feature>
<comment type="caution">
    <text evidence="1">The sequence shown here is derived from an EMBL/GenBank/DDBJ whole genome shotgun (WGS) entry which is preliminary data.</text>
</comment>
<reference evidence="1 2" key="1">
    <citation type="submission" date="2021-06" db="EMBL/GenBank/DDBJ databases">
        <authorList>
            <person name="Kallberg Y."/>
            <person name="Tangrot J."/>
            <person name="Rosling A."/>
        </authorList>
    </citation>
    <scope>NUCLEOTIDE SEQUENCE [LARGE SCALE GENOMIC DNA]</scope>
    <source>
        <strain evidence="1 2">120-4 pot B 10/14</strain>
    </source>
</reference>
<dbReference type="EMBL" id="CAJVQB010102356">
    <property type="protein sequence ID" value="CAG8850696.1"/>
    <property type="molecule type" value="Genomic_DNA"/>
</dbReference>
<proteinExistence type="predicted"/>
<dbReference type="Proteomes" id="UP000789901">
    <property type="component" value="Unassembled WGS sequence"/>
</dbReference>